<reference evidence="4 5" key="1">
    <citation type="submission" date="2018-10" db="EMBL/GenBank/DDBJ databases">
        <title>A high-quality apple genome assembly.</title>
        <authorList>
            <person name="Hu J."/>
        </authorList>
    </citation>
    <scope>NUCLEOTIDE SEQUENCE [LARGE SCALE GENOMIC DNA]</scope>
    <source>
        <strain evidence="5">cv. HFTH1</strain>
        <tissue evidence="4">Young leaf</tissue>
    </source>
</reference>
<evidence type="ECO:0000256" key="1">
    <source>
        <dbReference type="SAM" id="Phobius"/>
    </source>
</evidence>
<keyword evidence="1" id="KW-0812">Transmembrane</keyword>
<sequence>TSIYLLLPNEEEYHQSVVLSGINLEFCKEVDKLLLKSLHRRLRQACKYKNSIFFFISVLNIHVILNLIIENREGMSFILLLLLSNLLFPLADQSLTTLVRFMRSPTFPIETREKWFLYATRVFLVISAFYCKLLSLNFVQQLRVRALRTYKKLNRYCYSELEESSSSSELEESSSTCWPKQVPEDIMQSILQKLCIFDYDWIGAVCRSWKDSVNMSISGTLYSPAPQLPWLMLSFHPISTQDNFFLSLIDQQVYKPNRKRSTHNMNRLDCVGSIEGWLIMVDNALWRPEAFIINNNTVRFFFLNPVSKARVMLPSSKSTLPCKCSSKTPRFVPIKAAASSIPTSQHCFVASLCSRGHVAFCRPIDQSWTLVEARGEGQHARFCDIEILDGKLYAATKDALEFLTELFMVLHRTVYKIVEDTTIPWYVISGTRIQFESPPRTQEFRVFKLEQNTEGLPQWAEVVDLGDRILFMSKAGNKLIPASNDLKNSGLRDKTLEKDCIYFAYDSLCLVSPRKGYDVGVFSFTNKNIKRFNFPHDHPGTILYTRPVWFTPSPW</sequence>
<proteinExistence type="predicted"/>
<evidence type="ECO:0000259" key="3">
    <source>
        <dbReference type="Pfam" id="PF03478"/>
    </source>
</evidence>
<evidence type="ECO:0000313" key="5">
    <source>
        <dbReference type="Proteomes" id="UP000290289"/>
    </source>
</evidence>
<feature type="non-terminal residue" evidence="4">
    <location>
        <position position="1"/>
    </location>
</feature>
<feature type="transmembrane region" description="Helical" evidence="1">
    <location>
        <begin position="75"/>
        <end position="95"/>
    </location>
</feature>
<evidence type="ECO:0000313" key="4">
    <source>
        <dbReference type="EMBL" id="RXI04321.1"/>
    </source>
</evidence>
<keyword evidence="5" id="KW-1185">Reference proteome</keyword>
<dbReference type="Proteomes" id="UP000290289">
    <property type="component" value="Chromosome 3"/>
</dbReference>
<dbReference type="InterPro" id="IPR050942">
    <property type="entry name" value="F-box_BR-signaling"/>
</dbReference>
<comment type="caution">
    <text evidence="4">The sequence shown here is derived from an EMBL/GenBank/DDBJ whole genome shotgun (WGS) entry which is preliminary data.</text>
</comment>
<accession>A0A498K9Y0</accession>
<dbReference type="InterPro" id="IPR005174">
    <property type="entry name" value="KIB1-4_b-propeller"/>
</dbReference>
<feature type="transmembrane region" description="Helical" evidence="1">
    <location>
        <begin position="115"/>
        <end position="139"/>
    </location>
</feature>
<name>A0A498K9Y0_MALDO</name>
<feature type="domain" description="KIB1-4 beta-propeller" evidence="3">
    <location>
        <begin position="245"/>
        <end position="523"/>
    </location>
</feature>
<keyword evidence="1" id="KW-1133">Transmembrane helix</keyword>
<dbReference type="InterPro" id="IPR001810">
    <property type="entry name" value="F-box_dom"/>
</dbReference>
<feature type="domain" description="F-box" evidence="2">
    <location>
        <begin position="182"/>
        <end position="216"/>
    </location>
</feature>
<keyword evidence="1" id="KW-0472">Membrane</keyword>
<dbReference type="AlphaFoldDB" id="A0A498K9Y0"/>
<dbReference type="Pfam" id="PF00646">
    <property type="entry name" value="F-box"/>
    <property type="match status" value="1"/>
</dbReference>
<feature type="transmembrane region" description="Helical" evidence="1">
    <location>
        <begin position="50"/>
        <end position="69"/>
    </location>
</feature>
<evidence type="ECO:0000259" key="2">
    <source>
        <dbReference type="Pfam" id="PF00646"/>
    </source>
</evidence>
<dbReference type="PANTHER" id="PTHR44259:SF114">
    <property type="entry name" value="OS06G0707300 PROTEIN"/>
    <property type="match status" value="1"/>
</dbReference>
<protein>
    <submittedName>
        <fullName evidence="4">Uncharacterized protein</fullName>
    </submittedName>
</protein>
<organism evidence="4 5">
    <name type="scientific">Malus domestica</name>
    <name type="common">Apple</name>
    <name type="synonym">Pyrus malus</name>
    <dbReference type="NCBI Taxonomy" id="3750"/>
    <lineage>
        <taxon>Eukaryota</taxon>
        <taxon>Viridiplantae</taxon>
        <taxon>Streptophyta</taxon>
        <taxon>Embryophyta</taxon>
        <taxon>Tracheophyta</taxon>
        <taxon>Spermatophyta</taxon>
        <taxon>Magnoliopsida</taxon>
        <taxon>eudicotyledons</taxon>
        <taxon>Gunneridae</taxon>
        <taxon>Pentapetalae</taxon>
        <taxon>rosids</taxon>
        <taxon>fabids</taxon>
        <taxon>Rosales</taxon>
        <taxon>Rosaceae</taxon>
        <taxon>Amygdaloideae</taxon>
        <taxon>Maleae</taxon>
        <taxon>Malus</taxon>
    </lineage>
</organism>
<dbReference type="EMBL" id="RDQH01000329">
    <property type="protein sequence ID" value="RXI04321.1"/>
    <property type="molecule type" value="Genomic_DNA"/>
</dbReference>
<gene>
    <name evidence="4" type="ORF">DVH24_038595</name>
</gene>
<dbReference type="Pfam" id="PF03478">
    <property type="entry name" value="Beta-prop_KIB1-4"/>
    <property type="match status" value="1"/>
</dbReference>
<dbReference type="PANTHER" id="PTHR44259">
    <property type="entry name" value="OS07G0183000 PROTEIN-RELATED"/>
    <property type="match status" value="1"/>
</dbReference>